<dbReference type="Proteomes" id="UP000266841">
    <property type="component" value="Unassembled WGS sequence"/>
</dbReference>
<dbReference type="EMBL" id="AGNL01029439">
    <property type="protein sequence ID" value="EJK57118.1"/>
    <property type="molecule type" value="Genomic_DNA"/>
</dbReference>
<evidence type="ECO:0000313" key="1">
    <source>
        <dbReference type="EMBL" id="EJK57118.1"/>
    </source>
</evidence>
<reference evidence="1 2" key="1">
    <citation type="journal article" date="2012" name="Genome Biol.">
        <title>Genome and low-iron response of an oceanic diatom adapted to chronic iron limitation.</title>
        <authorList>
            <person name="Lommer M."/>
            <person name="Specht M."/>
            <person name="Roy A.S."/>
            <person name="Kraemer L."/>
            <person name="Andreson R."/>
            <person name="Gutowska M.A."/>
            <person name="Wolf J."/>
            <person name="Bergner S.V."/>
            <person name="Schilhabel M.B."/>
            <person name="Klostermeier U.C."/>
            <person name="Beiko R.G."/>
            <person name="Rosenstiel P."/>
            <person name="Hippler M."/>
            <person name="Laroche J."/>
        </authorList>
    </citation>
    <scope>NUCLEOTIDE SEQUENCE [LARGE SCALE GENOMIC DNA]</scope>
    <source>
        <strain evidence="1 2">CCMP1005</strain>
    </source>
</reference>
<accession>K0RTE8</accession>
<protein>
    <submittedName>
        <fullName evidence="1">Uncharacterized protein</fullName>
    </submittedName>
</protein>
<proteinExistence type="predicted"/>
<sequence>NASRSALTSLLSEVGNGSGNTLRPLETFGTISIQAENCTSRQKWYEKSPYAQPAQAGGVTISVSGGVTISDIRASMTSCHIPSEVQGNVNKEKTTLGFEIENQSHLPSNYDTIPTG</sequence>
<gene>
    <name evidence="1" type="ORF">THAOC_22875</name>
</gene>
<keyword evidence="2" id="KW-1185">Reference proteome</keyword>
<dbReference type="AlphaFoldDB" id="K0RTE8"/>
<feature type="non-terminal residue" evidence="1">
    <location>
        <position position="1"/>
    </location>
</feature>
<name>K0RTE8_THAOC</name>
<comment type="caution">
    <text evidence="1">The sequence shown here is derived from an EMBL/GenBank/DDBJ whole genome shotgun (WGS) entry which is preliminary data.</text>
</comment>
<evidence type="ECO:0000313" key="2">
    <source>
        <dbReference type="Proteomes" id="UP000266841"/>
    </source>
</evidence>
<organism evidence="1 2">
    <name type="scientific">Thalassiosira oceanica</name>
    <name type="common">Marine diatom</name>
    <dbReference type="NCBI Taxonomy" id="159749"/>
    <lineage>
        <taxon>Eukaryota</taxon>
        <taxon>Sar</taxon>
        <taxon>Stramenopiles</taxon>
        <taxon>Ochrophyta</taxon>
        <taxon>Bacillariophyta</taxon>
        <taxon>Coscinodiscophyceae</taxon>
        <taxon>Thalassiosirophycidae</taxon>
        <taxon>Thalassiosirales</taxon>
        <taxon>Thalassiosiraceae</taxon>
        <taxon>Thalassiosira</taxon>
    </lineage>
</organism>